<comment type="caution">
    <text evidence="5">The sequence shown here is derived from an EMBL/GenBank/DDBJ whole genome shotgun (WGS) entry which is preliminary data.</text>
</comment>
<dbReference type="Pfam" id="PF00535">
    <property type="entry name" value="Glycos_transf_2"/>
    <property type="match status" value="1"/>
</dbReference>
<dbReference type="SUPFAM" id="SSF53448">
    <property type="entry name" value="Nucleotide-diphospho-sugar transferases"/>
    <property type="match status" value="1"/>
</dbReference>
<evidence type="ECO:0000313" key="6">
    <source>
        <dbReference type="Proteomes" id="UP000568050"/>
    </source>
</evidence>
<evidence type="ECO:0000256" key="2">
    <source>
        <dbReference type="ARBA" id="ARBA00022676"/>
    </source>
</evidence>
<sequence length="264" mass="28991">MRTIIVTPTFNEREALPGTLRRLLTALPHVDALIVDDGSPDGTGTWAEQEALRDEAAEGRRRIHVLHRASKQGLGPAYLEGFAWALERGYEVIGEMDADASHRPEQLHRLLDAVDAGADLAIGSRWVPGGRVHNWPAHREVLSRGANIYARLMLGLSVHDATAGFRAFRADLLRTVLAGDAVASQGYCFQVDMTRRADGAGARIVEVPIDFDERTEGASKMSSAIVREALVRVTQWGAAHHGRRLQATVGGWADRIVQARRSRR</sequence>
<dbReference type="Gene3D" id="3.90.550.10">
    <property type="entry name" value="Spore Coat Polysaccharide Biosynthesis Protein SpsA, Chain A"/>
    <property type="match status" value="1"/>
</dbReference>
<evidence type="ECO:0000313" key="5">
    <source>
        <dbReference type="EMBL" id="MBB3022424.1"/>
    </source>
</evidence>
<keyword evidence="6" id="KW-1185">Reference proteome</keyword>
<dbReference type="FunFam" id="3.90.550.10:FF:000122">
    <property type="entry name" value="Dolichol-phosphate mannosyltransferase subunit 1"/>
    <property type="match status" value="1"/>
</dbReference>
<comment type="similarity">
    <text evidence="1">Belongs to the glycosyltransferase 2 family.</text>
</comment>
<gene>
    <name evidence="5" type="ORF">FHX50_000672</name>
</gene>
<dbReference type="EC" id="2.4.1.83" evidence="5"/>
<accession>A0A839QQ17</accession>
<evidence type="ECO:0000256" key="1">
    <source>
        <dbReference type="ARBA" id="ARBA00006739"/>
    </source>
</evidence>
<proteinExistence type="inferred from homology"/>
<feature type="domain" description="Glycosyltransferase 2-like" evidence="4">
    <location>
        <begin position="5"/>
        <end position="176"/>
    </location>
</feature>
<dbReference type="PANTHER" id="PTHR43398:SF1">
    <property type="entry name" value="DOLICHOL-PHOSPHATE MANNOSYLTRANSFERASE SUBUNIT 1"/>
    <property type="match status" value="1"/>
</dbReference>
<dbReference type="GO" id="GO:0009247">
    <property type="term" value="P:glycolipid biosynthetic process"/>
    <property type="evidence" value="ECO:0007669"/>
    <property type="project" value="TreeGrafter"/>
</dbReference>
<evidence type="ECO:0000259" key="4">
    <source>
        <dbReference type="Pfam" id="PF00535"/>
    </source>
</evidence>
<keyword evidence="2 5" id="KW-0328">Glycosyltransferase</keyword>
<dbReference type="PANTHER" id="PTHR43398">
    <property type="entry name" value="DOLICHOL-PHOSPHATE MANNOSYLTRANSFERASE SUBUNIT 1"/>
    <property type="match status" value="1"/>
</dbReference>
<keyword evidence="3 5" id="KW-0808">Transferase</keyword>
<dbReference type="InterPro" id="IPR039528">
    <property type="entry name" value="DPM1-like"/>
</dbReference>
<dbReference type="InterPro" id="IPR001173">
    <property type="entry name" value="Glyco_trans_2-like"/>
</dbReference>
<dbReference type="Proteomes" id="UP000568050">
    <property type="component" value="Unassembled WGS sequence"/>
</dbReference>
<dbReference type="EMBL" id="JACHWP010000001">
    <property type="protein sequence ID" value="MBB3022424.1"/>
    <property type="molecule type" value="Genomic_DNA"/>
</dbReference>
<dbReference type="AlphaFoldDB" id="A0A839QQ17"/>
<dbReference type="CDD" id="cd06442">
    <property type="entry name" value="DPM1_like"/>
    <property type="match status" value="1"/>
</dbReference>
<name>A0A839QQ17_9MICO</name>
<dbReference type="GO" id="GO:0004582">
    <property type="term" value="F:dolichyl-phosphate beta-D-mannosyltransferase activity"/>
    <property type="evidence" value="ECO:0007669"/>
    <property type="project" value="UniProtKB-EC"/>
</dbReference>
<reference evidence="5 6" key="1">
    <citation type="submission" date="2020-08" db="EMBL/GenBank/DDBJ databases">
        <title>Sequencing the genomes of 1000 actinobacteria strains.</title>
        <authorList>
            <person name="Klenk H.-P."/>
        </authorList>
    </citation>
    <scope>NUCLEOTIDE SEQUENCE [LARGE SCALE GENOMIC DNA]</scope>
    <source>
        <strain evidence="5 6">DSM 23040</strain>
    </source>
</reference>
<dbReference type="InterPro" id="IPR029044">
    <property type="entry name" value="Nucleotide-diphossugar_trans"/>
</dbReference>
<protein>
    <submittedName>
        <fullName evidence="5">Dolichol-phosphate mannosyltransferase</fullName>
        <ecNumber evidence="5">2.4.1.83</ecNumber>
    </submittedName>
</protein>
<organism evidence="5 6">
    <name type="scientific">Helcobacillus massiliensis</name>
    <dbReference type="NCBI Taxonomy" id="521392"/>
    <lineage>
        <taxon>Bacteria</taxon>
        <taxon>Bacillati</taxon>
        <taxon>Actinomycetota</taxon>
        <taxon>Actinomycetes</taxon>
        <taxon>Micrococcales</taxon>
        <taxon>Dermabacteraceae</taxon>
        <taxon>Helcobacillus</taxon>
    </lineage>
</organism>
<dbReference type="RefSeq" id="WP_183374462.1">
    <property type="nucleotide sequence ID" value="NZ_CBCSFZ010000041.1"/>
</dbReference>
<evidence type="ECO:0000256" key="3">
    <source>
        <dbReference type="ARBA" id="ARBA00022679"/>
    </source>
</evidence>
<dbReference type="GO" id="GO:0016020">
    <property type="term" value="C:membrane"/>
    <property type="evidence" value="ECO:0007669"/>
    <property type="project" value="GOC"/>
</dbReference>